<organism evidence="6 7">
    <name type="scientific">Hydrogenophaga atypica</name>
    <dbReference type="NCBI Taxonomy" id="249409"/>
    <lineage>
        <taxon>Bacteria</taxon>
        <taxon>Pseudomonadati</taxon>
        <taxon>Pseudomonadota</taxon>
        <taxon>Betaproteobacteria</taxon>
        <taxon>Burkholderiales</taxon>
        <taxon>Comamonadaceae</taxon>
        <taxon>Hydrogenophaga</taxon>
    </lineage>
</organism>
<dbReference type="InterPro" id="IPR029035">
    <property type="entry name" value="DHS-like_NAD/FAD-binding_dom"/>
</dbReference>
<dbReference type="InterPro" id="IPR026590">
    <property type="entry name" value="Ssirtuin_cat_dom"/>
</dbReference>
<dbReference type="RefSeq" id="WP_382227081.1">
    <property type="nucleotide sequence ID" value="NZ_JBHTCA010000024.1"/>
</dbReference>
<evidence type="ECO:0000259" key="5">
    <source>
        <dbReference type="PROSITE" id="PS50305"/>
    </source>
</evidence>
<reference evidence="7" key="1">
    <citation type="journal article" date="2019" name="Int. J. Syst. Evol. Microbiol.">
        <title>The Global Catalogue of Microorganisms (GCM) 10K type strain sequencing project: providing services to taxonomists for standard genome sequencing and annotation.</title>
        <authorList>
            <consortium name="The Broad Institute Genomics Platform"/>
            <consortium name="The Broad Institute Genome Sequencing Center for Infectious Disease"/>
            <person name="Wu L."/>
            <person name="Ma J."/>
        </authorList>
    </citation>
    <scope>NUCLEOTIDE SEQUENCE [LARGE SCALE GENOMIC DNA]</scope>
    <source>
        <strain evidence="7">CGMCC 1.12371</strain>
    </source>
</reference>
<dbReference type="InterPro" id="IPR003000">
    <property type="entry name" value="Sirtuin"/>
</dbReference>
<keyword evidence="4" id="KW-0862">Zinc</keyword>
<protein>
    <recommendedName>
        <fullName evidence="1">protein acetyllysine N-acetyltransferase</fullName>
        <ecNumber evidence="1">2.3.1.286</ecNumber>
    </recommendedName>
</protein>
<dbReference type="Gene3D" id="3.40.50.1220">
    <property type="entry name" value="TPP-binding domain"/>
    <property type="match status" value="1"/>
</dbReference>
<feature type="binding site" evidence="4">
    <location>
        <position position="173"/>
    </location>
    <ligand>
        <name>Zn(2+)</name>
        <dbReference type="ChEBI" id="CHEBI:29105"/>
    </ligand>
</feature>
<accession>A0ABW2QPN0</accession>
<sequence>MDDRQRALTVAWQWIRDADALLICAGAGMGVDSGLPDFRGPEGLWRHYPGLARAQLSFQEIASPWAFQHDAALAWGFYGHRLAMYRQAQPHRGFARLRQWGEAKSHGCAVYTSNVDGQFQKAGFRSQPITECHGSLHFMQCTQPCGEQVWPADDFVPEVDLATSRLTNSLPRCPRCGALARPNVLMFDDLKWVDHREREQRQAHDIWLQHPKNGLVLEIGAGDAISTVRSHSKARLAQAWKMIRVNPASPLHASPNTLQVDMTAKAFFEAMAIIEA</sequence>
<gene>
    <name evidence="6" type="ORF">ACFQPB_19930</name>
</gene>
<name>A0ABW2QPN0_9BURK</name>
<proteinExistence type="predicted"/>
<evidence type="ECO:0000256" key="2">
    <source>
        <dbReference type="ARBA" id="ARBA00022679"/>
    </source>
</evidence>
<dbReference type="Proteomes" id="UP001596501">
    <property type="component" value="Unassembled WGS sequence"/>
</dbReference>
<feature type="domain" description="Deacetylase sirtuin-type" evidence="5">
    <location>
        <begin position="1"/>
        <end position="276"/>
    </location>
</feature>
<feature type="active site" description="Proton acceptor" evidence="4">
    <location>
        <position position="133"/>
    </location>
</feature>
<dbReference type="InterPro" id="IPR026591">
    <property type="entry name" value="Sirtuin_cat_small_dom_sf"/>
</dbReference>
<keyword evidence="2" id="KW-0808">Transferase</keyword>
<dbReference type="PANTHER" id="PTHR11085">
    <property type="entry name" value="NAD-DEPENDENT PROTEIN DEACYLASE SIRTUIN-5, MITOCHONDRIAL-RELATED"/>
    <property type="match status" value="1"/>
</dbReference>
<evidence type="ECO:0000256" key="1">
    <source>
        <dbReference type="ARBA" id="ARBA00012928"/>
    </source>
</evidence>
<dbReference type="EMBL" id="JBHTCA010000024">
    <property type="protein sequence ID" value="MFC7411138.1"/>
    <property type="molecule type" value="Genomic_DNA"/>
</dbReference>
<dbReference type="EC" id="2.3.1.286" evidence="1"/>
<dbReference type="PROSITE" id="PS50305">
    <property type="entry name" value="SIRTUIN"/>
    <property type="match status" value="1"/>
</dbReference>
<dbReference type="SUPFAM" id="SSF52467">
    <property type="entry name" value="DHS-like NAD/FAD-binding domain"/>
    <property type="match status" value="1"/>
</dbReference>
<dbReference type="InterPro" id="IPR050134">
    <property type="entry name" value="NAD-dep_sirtuin_deacylases"/>
</dbReference>
<evidence type="ECO:0000313" key="7">
    <source>
        <dbReference type="Proteomes" id="UP001596501"/>
    </source>
</evidence>
<dbReference type="PANTHER" id="PTHR11085:SF4">
    <property type="entry name" value="NAD-DEPENDENT PROTEIN DEACYLASE"/>
    <property type="match status" value="1"/>
</dbReference>
<feature type="binding site" evidence="4">
    <location>
        <position position="141"/>
    </location>
    <ligand>
        <name>Zn(2+)</name>
        <dbReference type="ChEBI" id="CHEBI:29105"/>
    </ligand>
</feature>
<feature type="binding site" evidence="4">
    <location>
        <position position="145"/>
    </location>
    <ligand>
        <name>Zn(2+)</name>
        <dbReference type="ChEBI" id="CHEBI:29105"/>
    </ligand>
</feature>
<evidence type="ECO:0000313" key="6">
    <source>
        <dbReference type="EMBL" id="MFC7411138.1"/>
    </source>
</evidence>
<dbReference type="Pfam" id="PF02146">
    <property type="entry name" value="SIR2"/>
    <property type="match status" value="1"/>
</dbReference>
<evidence type="ECO:0000256" key="4">
    <source>
        <dbReference type="PROSITE-ProRule" id="PRU00236"/>
    </source>
</evidence>
<comment type="caution">
    <text evidence="6">The sequence shown here is derived from an EMBL/GenBank/DDBJ whole genome shotgun (WGS) entry which is preliminary data.</text>
</comment>
<evidence type="ECO:0000256" key="3">
    <source>
        <dbReference type="ARBA" id="ARBA00023027"/>
    </source>
</evidence>
<keyword evidence="3" id="KW-0520">NAD</keyword>
<keyword evidence="7" id="KW-1185">Reference proteome</keyword>
<keyword evidence="4" id="KW-0479">Metal-binding</keyword>
<feature type="binding site" evidence="4">
    <location>
        <position position="176"/>
    </location>
    <ligand>
        <name>Zn(2+)</name>
        <dbReference type="ChEBI" id="CHEBI:29105"/>
    </ligand>
</feature>
<dbReference type="Gene3D" id="3.30.1600.10">
    <property type="entry name" value="SIR2/SIRT2 'Small Domain"/>
    <property type="match status" value="1"/>
</dbReference>